<dbReference type="EMBL" id="BLXT01001478">
    <property type="protein sequence ID" value="GFN85870.1"/>
    <property type="molecule type" value="Genomic_DNA"/>
</dbReference>
<dbReference type="AlphaFoldDB" id="A0AAV3YU29"/>
<proteinExistence type="predicted"/>
<dbReference type="Proteomes" id="UP000735302">
    <property type="component" value="Unassembled WGS sequence"/>
</dbReference>
<protein>
    <submittedName>
        <fullName evidence="1">Uncharacterized protein</fullName>
    </submittedName>
</protein>
<evidence type="ECO:0000313" key="2">
    <source>
        <dbReference type="Proteomes" id="UP000735302"/>
    </source>
</evidence>
<gene>
    <name evidence="1" type="ORF">PoB_001237600</name>
</gene>
<name>A0AAV3YU29_9GAST</name>
<accession>A0AAV3YU29</accession>
<reference evidence="1 2" key="1">
    <citation type="journal article" date="2021" name="Elife">
        <title>Chloroplast acquisition without the gene transfer in kleptoplastic sea slugs, Plakobranchus ocellatus.</title>
        <authorList>
            <person name="Maeda T."/>
            <person name="Takahashi S."/>
            <person name="Yoshida T."/>
            <person name="Shimamura S."/>
            <person name="Takaki Y."/>
            <person name="Nagai Y."/>
            <person name="Toyoda A."/>
            <person name="Suzuki Y."/>
            <person name="Arimoto A."/>
            <person name="Ishii H."/>
            <person name="Satoh N."/>
            <person name="Nishiyama T."/>
            <person name="Hasebe M."/>
            <person name="Maruyama T."/>
            <person name="Minagawa J."/>
            <person name="Obokata J."/>
            <person name="Shigenobu S."/>
        </authorList>
    </citation>
    <scope>NUCLEOTIDE SEQUENCE [LARGE SCALE GENOMIC DNA]</scope>
</reference>
<organism evidence="1 2">
    <name type="scientific">Plakobranchus ocellatus</name>
    <dbReference type="NCBI Taxonomy" id="259542"/>
    <lineage>
        <taxon>Eukaryota</taxon>
        <taxon>Metazoa</taxon>
        <taxon>Spiralia</taxon>
        <taxon>Lophotrochozoa</taxon>
        <taxon>Mollusca</taxon>
        <taxon>Gastropoda</taxon>
        <taxon>Heterobranchia</taxon>
        <taxon>Euthyneura</taxon>
        <taxon>Panpulmonata</taxon>
        <taxon>Sacoglossa</taxon>
        <taxon>Placobranchoidea</taxon>
        <taxon>Plakobranchidae</taxon>
        <taxon>Plakobranchus</taxon>
    </lineage>
</organism>
<comment type="caution">
    <text evidence="1">The sequence shown here is derived from an EMBL/GenBank/DDBJ whole genome shotgun (WGS) entry which is preliminary data.</text>
</comment>
<keyword evidence="2" id="KW-1185">Reference proteome</keyword>
<evidence type="ECO:0000313" key="1">
    <source>
        <dbReference type="EMBL" id="GFN85870.1"/>
    </source>
</evidence>
<sequence>MTSNVTSEDIVSVQESVSKHKLGMFQDEDLSQASHGENLFVNFQMLRTLISPLACPLCFQSTLQLHVYAAQNLGFVCKLVLSVLYFL</sequence>